<reference evidence="1" key="2">
    <citation type="journal article" date="2015" name="Data Brief">
        <title>Shoot transcriptome of the giant reed, Arundo donax.</title>
        <authorList>
            <person name="Barrero R.A."/>
            <person name="Guerrero F.D."/>
            <person name="Moolhuijzen P."/>
            <person name="Goolsby J.A."/>
            <person name="Tidwell J."/>
            <person name="Bellgard S.E."/>
            <person name="Bellgard M.I."/>
        </authorList>
    </citation>
    <scope>NUCLEOTIDE SEQUENCE</scope>
    <source>
        <tissue evidence="1">Shoot tissue taken approximately 20 cm above the soil surface</tissue>
    </source>
</reference>
<name>A0A0A9BJN1_ARUDO</name>
<sequence>MVRMDINCISCLGLYTLHLHNPRILTVNFDARMPK</sequence>
<evidence type="ECO:0000313" key="1">
    <source>
        <dbReference type="EMBL" id="JAD64144.1"/>
    </source>
</evidence>
<dbReference type="AlphaFoldDB" id="A0A0A9BJN1"/>
<protein>
    <submittedName>
        <fullName evidence="1">Uncharacterized protein</fullName>
    </submittedName>
</protein>
<accession>A0A0A9BJN1</accession>
<organism evidence="1">
    <name type="scientific">Arundo donax</name>
    <name type="common">Giant reed</name>
    <name type="synonym">Donax arundinaceus</name>
    <dbReference type="NCBI Taxonomy" id="35708"/>
    <lineage>
        <taxon>Eukaryota</taxon>
        <taxon>Viridiplantae</taxon>
        <taxon>Streptophyta</taxon>
        <taxon>Embryophyta</taxon>
        <taxon>Tracheophyta</taxon>
        <taxon>Spermatophyta</taxon>
        <taxon>Magnoliopsida</taxon>
        <taxon>Liliopsida</taxon>
        <taxon>Poales</taxon>
        <taxon>Poaceae</taxon>
        <taxon>PACMAD clade</taxon>
        <taxon>Arundinoideae</taxon>
        <taxon>Arundineae</taxon>
        <taxon>Arundo</taxon>
    </lineage>
</organism>
<proteinExistence type="predicted"/>
<reference evidence="1" key="1">
    <citation type="submission" date="2014-09" db="EMBL/GenBank/DDBJ databases">
        <authorList>
            <person name="Magalhaes I.L.F."/>
            <person name="Oliveira U."/>
            <person name="Santos F.R."/>
            <person name="Vidigal T.H.D.A."/>
            <person name="Brescovit A.D."/>
            <person name="Santos A.J."/>
        </authorList>
    </citation>
    <scope>NUCLEOTIDE SEQUENCE</scope>
    <source>
        <tissue evidence="1">Shoot tissue taken approximately 20 cm above the soil surface</tissue>
    </source>
</reference>
<dbReference type="EMBL" id="GBRH01233751">
    <property type="protein sequence ID" value="JAD64144.1"/>
    <property type="molecule type" value="Transcribed_RNA"/>
</dbReference>